<proteinExistence type="predicted"/>
<evidence type="ECO:0000313" key="2">
    <source>
        <dbReference type="EMBL" id="MDX4957356.1"/>
    </source>
</evidence>
<reference evidence="2" key="1">
    <citation type="submission" date="2023-11" db="EMBL/GenBank/DDBJ databases">
        <title>Identification and selenium tolerance of Delftia acidovorans R3-25.</title>
        <authorList>
            <person name="Zhang S."/>
            <person name="Liu Y."/>
            <person name="Guo Y."/>
        </authorList>
    </citation>
    <scope>NUCLEOTIDE SEQUENCE</scope>
    <source>
        <strain evidence="2">R3-25</strain>
    </source>
</reference>
<dbReference type="EMBL" id="JAWWMZ010000004">
    <property type="protein sequence ID" value="MDX4954715.1"/>
    <property type="molecule type" value="Genomic_DNA"/>
</dbReference>
<gene>
    <name evidence="1" type="ORF">SGN30_14955</name>
    <name evidence="2" type="ORF">SGN30_28390</name>
</gene>
<organism evidence="2 3">
    <name type="scientific">Delftia acidovorans</name>
    <name type="common">Pseudomonas acidovorans</name>
    <name type="synonym">Comamonas acidovorans</name>
    <dbReference type="NCBI Taxonomy" id="80866"/>
    <lineage>
        <taxon>Bacteria</taxon>
        <taxon>Pseudomonadati</taxon>
        <taxon>Pseudomonadota</taxon>
        <taxon>Betaproteobacteria</taxon>
        <taxon>Burkholderiales</taxon>
        <taxon>Comamonadaceae</taxon>
        <taxon>Delftia</taxon>
    </lineage>
</organism>
<dbReference type="AlphaFoldDB" id="A0AAJ2R7T5"/>
<name>A0AAJ2R7T5_DELAC</name>
<dbReference type="RefSeq" id="WP_319073980.1">
    <property type="nucleotide sequence ID" value="NZ_JAWWMZ010000004.1"/>
</dbReference>
<evidence type="ECO:0000313" key="1">
    <source>
        <dbReference type="EMBL" id="MDX4954715.1"/>
    </source>
</evidence>
<accession>A0AAJ2R7T5</accession>
<evidence type="ECO:0000313" key="3">
    <source>
        <dbReference type="Proteomes" id="UP001287445"/>
    </source>
</evidence>
<sequence length="84" mass="9355">MHDLEVAARGVVDTWEQGNLAQAVCALDRSLQDQNQWRLDCAVAIARAREIYCSETCLIDTLPLVAPSQEGTFVAAWLWVPTPR</sequence>
<dbReference type="EMBL" id="JAWWMZ010000017">
    <property type="protein sequence ID" value="MDX4957356.1"/>
    <property type="molecule type" value="Genomic_DNA"/>
</dbReference>
<dbReference type="Proteomes" id="UP001287445">
    <property type="component" value="Unassembled WGS sequence"/>
</dbReference>
<comment type="caution">
    <text evidence="2">The sequence shown here is derived from an EMBL/GenBank/DDBJ whole genome shotgun (WGS) entry which is preliminary data.</text>
</comment>
<protein>
    <submittedName>
        <fullName evidence="2">Uncharacterized protein</fullName>
    </submittedName>
</protein>